<evidence type="ECO:0000313" key="2">
    <source>
        <dbReference type="Proteomes" id="UP000295714"/>
    </source>
</evidence>
<sequence length="183" mass="21058">MTKNLLLIFTILTFISCGNQSDKMIYETKGGEFASQPGNFIADFPTEPSYSAIDNQIGLDKFQIHLFRSTLGPNKIFSIEYNDYPEHMIKSMTDEQIYSQGVTNFSNKMAEMFKLEFQESIEQHGLDGQYFVLNLKQNAIDKGINGHIQGKLFRKGNRVYTITYMGQNDKNVDTFMKSFRLIK</sequence>
<keyword evidence="2" id="KW-1185">Reference proteome</keyword>
<comment type="caution">
    <text evidence="1">The sequence shown here is derived from an EMBL/GenBank/DDBJ whole genome shotgun (WGS) entry which is preliminary data.</text>
</comment>
<evidence type="ECO:0000313" key="1">
    <source>
        <dbReference type="EMBL" id="TCK67217.1"/>
    </source>
</evidence>
<reference evidence="1 2" key="1">
    <citation type="journal article" date="2015" name="Stand. Genomic Sci.">
        <title>Genomic Encyclopedia of Bacterial and Archaeal Type Strains, Phase III: the genomes of soil and plant-associated and newly described type strains.</title>
        <authorList>
            <person name="Whitman W.B."/>
            <person name="Woyke T."/>
            <person name="Klenk H.P."/>
            <person name="Zhou Y."/>
            <person name="Lilburn T.G."/>
            <person name="Beck B.J."/>
            <person name="De Vos P."/>
            <person name="Vandamme P."/>
            <person name="Eisen J.A."/>
            <person name="Garrity G."/>
            <person name="Hugenholtz P."/>
            <person name="Kyrpides N.C."/>
        </authorList>
    </citation>
    <scope>NUCLEOTIDE SEQUENCE [LARGE SCALE GENOMIC DNA]</scope>
    <source>
        <strain evidence="1 2">CECT 8445</strain>
    </source>
</reference>
<gene>
    <name evidence="1" type="ORF">DFQ05_0990</name>
</gene>
<name>A0A4R1KRL0_9FLAO</name>
<organism evidence="1 2">
    <name type="scientific">Winogradskyella wandonensis</name>
    <dbReference type="NCBI Taxonomy" id="1442586"/>
    <lineage>
        <taxon>Bacteria</taxon>
        <taxon>Pseudomonadati</taxon>
        <taxon>Bacteroidota</taxon>
        <taxon>Flavobacteriia</taxon>
        <taxon>Flavobacteriales</taxon>
        <taxon>Flavobacteriaceae</taxon>
        <taxon>Winogradskyella</taxon>
    </lineage>
</organism>
<protein>
    <recommendedName>
        <fullName evidence="3">Lipoprotein</fullName>
    </recommendedName>
</protein>
<dbReference type="EMBL" id="SMGI01000002">
    <property type="protein sequence ID" value="TCK67217.1"/>
    <property type="molecule type" value="Genomic_DNA"/>
</dbReference>
<dbReference type="RefSeq" id="WP_132704192.1">
    <property type="nucleotide sequence ID" value="NZ_SMGI01000002.1"/>
</dbReference>
<evidence type="ECO:0008006" key="3">
    <source>
        <dbReference type="Google" id="ProtNLM"/>
    </source>
</evidence>
<dbReference type="PROSITE" id="PS51257">
    <property type="entry name" value="PROKAR_LIPOPROTEIN"/>
    <property type="match status" value="1"/>
</dbReference>
<accession>A0A4R1KRL0</accession>
<dbReference type="Proteomes" id="UP000295714">
    <property type="component" value="Unassembled WGS sequence"/>
</dbReference>
<dbReference type="AlphaFoldDB" id="A0A4R1KRL0"/>
<dbReference type="OrthoDB" id="1425948at2"/>
<proteinExistence type="predicted"/>